<dbReference type="Pfam" id="PF05918">
    <property type="entry name" value="API5"/>
    <property type="match status" value="1"/>
</dbReference>
<dbReference type="OMA" id="HIPPSCK"/>
<dbReference type="OrthoDB" id="19224at2759"/>
<name>A0A068Y6Z1_ECHMU</name>
<protein>
    <submittedName>
        <fullName evidence="3">Apoptosis inhibitor 5</fullName>
    </submittedName>
</protein>
<evidence type="ECO:0000256" key="2">
    <source>
        <dbReference type="ARBA" id="ARBA00022703"/>
    </source>
</evidence>
<keyword evidence="4" id="KW-1185">Reference proteome</keyword>
<dbReference type="STRING" id="6211.A0A068Y6Z1"/>
<dbReference type="Proteomes" id="UP000017246">
    <property type="component" value="Unassembled WGS sequence"/>
</dbReference>
<dbReference type="SUPFAM" id="SSF48371">
    <property type="entry name" value="ARM repeat"/>
    <property type="match status" value="1"/>
</dbReference>
<reference evidence="3" key="1">
    <citation type="journal article" date="2013" name="Nature">
        <title>The genomes of four tapeworm species reveal adaptations to parasitism.</title>
        <authorList>
            <person name="Tsai I.J."/>
            <person name="Zarowiecki M."/>
            <person name="Holroyd N."/>
            <person name="Garciarrubio A."/>
            <person name="Sanchez-Flores A."/>
            <person name="Brooks K.L."/>
            <person name="Tracey A."/>
            <person name="Bobes R.J."/>
            <person name="Fragoso G."/>
            <person name="Sciutto E."/>
            <person name="Aslett M."/>
            <person name="Beasley H."/>
            <person name="Bennett H.M."/>
            <person name="Cai J."/>
            <person name="Camicia F."/>
            <person name="Clark R."/>
            <person name="Cucher M."/>
            <person name="De Silva N."/>
            <person name="Day T.A."/>
            <person name="Deplazes P."/>
            <person name="Estrada K."/>
            <person name="Fernandez C."/>
            <person name="Holland P.W."/>
            <person name="Hou J."/>
            <person name="Hu S."/>
            <person name="Huckvale T."/>
            <person name="Hung S.S."/>
            <person name="Kamenetzky L."/>
            <person name="Keane J.A."/>
            <person name="Kiss F."/>
            <person name="Koziol U."/>
            <person name="Lambert O."/>
            <person name="Liu K."/>
            <person name="Luo X."/>
            <person name="Luo Y."/>
            <person name="Macchiaroli N."/>
            <person name="Nichol S."/>
            <person name="Paps J."/>
            <person name="Parkinson J."/>
            <person name="Pouchkina-Stantcheva N."/>
            <person name="Riddiford N."/>
            <person name="Rosenzvit M."/>
            <person name="Salinas G."/>
            <person name="Wasmuth J.D."/>
            <person name="Zamanian M."/>
            <person name="Zheng Y."/>
            <person name="Cai X."/>
            <person name="Soberon X."/>
            <person name="Olson P.D."/>
            <person name="Laclette J.P."/>
            <person name="Brehm K."/>
            <person name="Berriman M."/>
            <person name="Garciarrubio A."/>
            <person name="Bobes R.J."/>
            <person name="Fragoso G."/>
            <person name="Sanchez-Flores A."/>
            <person name="Estrada K."/>
            <person name="Cevallos M.A."/>
            <person name="Morett E."/>
            <person name="Gonzalez V."/>
            <person name="Portillo T."/>
            <person name="Ochoa-Leyva A."/>
            <person name="Jose M.V."/>
            <person name="Sciutto E."/>
            <person name="Landa A."/>
            <person name="Jimenez L."/>
            <person name="Valdes V."/>
            <person name="Carrero J.C."/>
            <person name="Larralde C."/>
            <person name="Morales-Montor J."/>
            <person name="Limon-Lason J."/>
            <person name="Soberon X."/>
            <person name="Laclette J.P."/>
        </authorList>
    </citation>
    <scope>NUCLEOTIDE SEQUENCE [LARGE SCALE GENOMIC DNA]</scope>
</reference>
<proteinExistence type="inferred from homology"/>
<dbReference type="PANTHER" id="PTHR12758:SF19">
    <property type="entry name" value="APOPTOSIS INHIBITOR 5"/>
    <property type="match status" value="1"/>
</dbReference>
<evidence type="ECO:0000313" key="4">
    <source>
        <dbReference type="Proteomes" id="UP000017246"/>
    </source>
</evidence>
<organism evidence="3 4">
    <name type="scientific">Echinococcus multilocularis</name>
    <name type="common">Fox tapeworm</name>
    <dbReference type="NCBI Taxonomy" id="6211"/>
    <lineage>
        <taxon>Eukaryota</taxon>
        <taxon>Metazoa</taxon>
        <taxon>Spiralia</taxon>
        <taxon>Lophotrochozoa</taxon>
        <taxon>Platyhelminthes</taxon>
        <taxon>Cestoda</taxon>
        <taxon>Eucestoda</taxon>
        <taxon>Cyclophyllidea</taxon>
        <taxon>Taeniidae</taxon>
        <taxon>Echinococcus</taxon>
    </lineage>
</organism>
<gene>
    <name evidence="3" type="ORF">EmuJ_000788700</name>
</gene>
<sequence length="520" mass="57985">MIAASVESLYNCFDTISNEKSSDVEKSNAFQIILLGSKCGPNEKRLSSQLIGRFFKLFKNEQENSFNHLLDLCDDEDPIIRMQAVHDLLQICKSEPAYISRVSDVLSQMFASDDASELHVITLVMFNLLEMDPSGTIAGIFNHIISDDSGIHRENLVKFLMANLKRLPDGKISSELEEFIIQQSNKLLPIVSGSGFVQLISLISSLKSTTSLQARQSLVNKITDHVVQSIPVFNPQVVSSVTHIRDCGKQVVQLLSKNVSAGGFLRYVLVKVIPKVSLVKNPSDQRSILQLLAEFSAHPGVTFRSDEKTHTLLPLYNFLMELLPEPSSGQELMITLEDGGSKKLLVPAFAEECCIYSLLSLLRFYPKFLCTAEAGDDEAAREGCFRLQALRQKVQYTARLIRSYRASIIAELQATFRIEGLSPVMLAEEARRALENIEKMVRCLFRPRVEPEHLSDLTLSWVDATSTLKRPAPSTTLVGSHIAAKQSPPKLQRHLPVTGHRFGGFQVGRGRARGSGRRRF</sequence>
<dbReference type="InterPro" id="IPR016024">
    <property type="entry name" value="ARM-type_fold"/>
</dbReference>
<dbReference type="GO" id="GO:0005634">
    <property type="term" value="C:nucleus"/>
    <property type="evidence" value="ECO:0007669"/>
    <property type="project" value="TreeGrafter"/>
</dbReference>
<dbReference type="GO" id="GO:0006915">
    <property type="term" value="P:apoptotic process"/>
    <property type="evidence" value="ECO:0007669"/>
    <property type="project" value="UniProtKB-KW"/>
</dbReference>
<dbReference type="GO" id="GO:0043066">
    <property type="term" value="P:negative regulation of apoptotic process"/>
    <property type="evidence" value="ECO:0007669"/>
    <property type="project" value="TreeGrafter"/>
</dbReference>
<dbReference type="InterPro" id="IPR008383">
    <property type="entry name" value="API5"/>
</dbReference>
<accession>A0A068Y6Z1</accession>
<evidence type="ECO:0000256" key="1">
    <source>
        <dbReference type="ARBA" id="ARBA00009515"/>
    </source>
</evidence>
<dbReference type="AlphaFoldDB" id="A0A068Y6Z1"/>
<keyword evidence="2" id="KW-0053">Apoptosis</keyword>
<dbReference type="EMBL" id="LN902841">
    <property type="protein sequence ID" value="CDS40311.1"/>
    <property type="molecule type" value="Genomic_DNA"/>
</dbReference>
<reference evidence="3" key="2">
    <citation type="submission" date="2015-11" db="EMBL/GenBank/DDBJ databases">
        <authorList>
            <person name="Zhang Y."/>
            <person name="Guo Z."/>
        </authorList>
    </citation>
    <scope>NUCLEOTIDE SEQUENCE</scope>
</reference>
<dbReference type="PANTHER" id="PTHR12758">
    <property type="entry name" value="APOPTOSIS INHIBITOR 5-RELATED"/>
    <property type="match status" value="1"/>
</dbReference>
<dbReference type="GO" id="GO:0003723">
    <property type="term" value="F:RNA binding"/>
    <property type="evidence" value="ECO:0007669"/>
    <property type="project" value="TreeGrafter"/>
</dbReference>
<comment type="similarity">
    <text evidence="1">Belongs to the API5 family.</text>
</comment>
<dbReference type="eggNOG" id="KOG2213">
    <property type="taxonomic scope" value="Eukaryota"/>
</dbReference>
<evidence type="ECO:0000313" key="3">
    <source>
        <dbReference type="EMBL" id="CDS40311.1"/>
    </source>
</evidence>